<dbReference type="Gene3D" id="3.30.420.40">
    <property type="match status" value="1"/>
</dbReference>
<dbReference type="AlphaFoldDB" id="A0A1D2KUD5"/>
<dbReference type="PANTHER" id="PTHR32432">
    <property type="entry name" value="CELL DIVISION PROTEIN FTSA-RELATED"/>
    <property type="match status" value="1"/>
</dbReference>
<dbReference type="InterPro" id="IPR043129">
    <property type="entry name" value="ATPase_NBD"/>
</dbReference>
<name>A0A1D2KUD5_BROTH</name>
<dbReference type="EMBL" id="CP023483">
    <property type="protein sequence ID" value="ATF24920.1"/>
    <property type="molecule type" value="Genomic_DNA"/>
</dbReference>
<sequence length="476" mass="50790">MLEKMLTVGIDLGTSTTQLVLSELTIENLASAFSVPRITISDKRVIYRSDIIFTPLLSEEVIDAEAIKTFVSQQYHKAGIKKEHIQMGAVIITGETARKENSALVLEALSGFSGDFVVATAGPDLESIIAAKGAGAHTYSEKTRKSVVNLDIGGGTTNLAVFTDGELIDTACFDIGGRLVKINPDTREITFITEKIKRVIASAGWDIKVGQTASVKKLTPLAQEMACILAQSIGAAEKSPYYEQSITHHGLTNNVASDYVSFSGGVADCIAVELGSDPFEFGDMGQLLGWAIAQSSAFQAMAIIPSVETIRATVVGAGSHTAEISGSTISYTGASLPLRNLPVLKLTDADNRLESEPLAKSITEKLGWYKVNEAFQMIALGFEGEPSPSFTRIQSLAKAIVTGLQPLIEKNYPVVIVVAQDMAKALGQALFAELPQAYPFVCLDSVKVENGDYIDIGLPVAEGKVLPVIVKTLVFN</sequence>
<dbReference type="PANTHER" id="PTHR32432:SF13">
    <property type="entry name" value="ETHANOLAMINE AMMONIA-LYASE REACTIVASE EUTA"/>
    <property type="match status" value="1"/>
</dbReference>
<dbReference type="STRING" id="2756.BFR44_03130"/>
<reference evidence="1 2" key="1">
    <citation type="submission" date="2017-09" db="EMBL/GenBank/DDBJ databases">
        <title>Complete Genome Sequences of Two Strains of the Meat Spoilage Bacterium Brochothrix thermosphacta Isolated from Ground Chicken.</title>
        <authorList>
            <person name="Paoli G.C."/>
            <person name="Wijey C."/>
            <person name="Chen C.-Y."/>
            <person name="Nguyen L."/>
            <person name="Yan X."/>
            <person name="Irwin P.L."/>
        </authorList>
    </citation>
    <scope>NUCLEOTIDE SEQUENCE [LARGE SCALE GENOMIC DNA]</scope>
    <source>
        <strain evidence="1 2">BI</strain>
    </source>
</reference>
<dbReference type="SUPFAM" id="SSF53067">
    <property type="entry name" value="Actin-like ATPase domain"/>
    <property type="match status" value="1"/>
</dbReference>
<dbReference type="Pfam" id="PF06277">
    <property type="entry name" value="EutA"/>
    <property type="match status" value="1"/>
</dbReference>
<dbReference type="OrthoDB" id="1542at2"/>
<dbReference type="Proteomes" id="UP000243591">
    <property type="component" value="Chromosome"/>
</dbReference>
<dbReference type="InterPro" id="IPR009377">
    <property type="entry name" value="EutA"/>
</dbReference>
<keyword evidence="1" id="KW-0456">Lyase</keyword>
<proteinExistence type="predicted"/>
<dbReference type="NCBIfam" id="NF007992">
    <property type="entry name" value="PRK10719.1-3"/>
    <property type="match status" value="1"/>
</dbReference>
<dbReference type="PIRSF" id="PIRSF012293">
    <property type="entry name" value="EutA"/>
    <property type="match status" value="1"/>
</dbReference>
<gene>
    <name evidence="1" type="ORF">CNY62_00210</name>
</gene>
<organism evidence="1 2">
    <name type="scientific">Brochothrix thermosphacta</name>
    <name type="common">Microbacterium thermosphactum</name>
    <dbReference type="NCBI Taxonomy" id="2756"/>
    <lineage>
        <taxon>Bacteria</taxon>
        <taxon>Bacillati</taxon>
        <taxon>Bacillota</taxon>
        <taxon>Bacilli</taxon>
        <taxon>Bacillales</taxon>
        <taxon>Listeriaceae</taxon>
        <taxon>Brochothrix</taxon>
    </lineage>
</organism>
<keyword evidence="2" id="KW-1185">Reference proteome</keyword>
<evidence type="ECO:0000313" key="1">
    <source>
        <dbReference type="EMBL" id="ATF24920.1"/>
    </source>
</evidence>
<accession>A0A1D2KUD5</accession>
<dbReference type="GO" id="GO:0016829">
    <property type="term" value="F:lyase activity"/>
    <property type="evidence" value="ECO:0007669"/>
    <property type="project" value="UniProtKB-KW"/>
</dbReference>
<dbReference type="InterPro" id="IPR050696">
    <property type="entry name" value="FtsA/MreB"/>
</dbReference>
<dbReference type="KEGG" id="bths:CNY62_00210"/>
<evidence type="ECO:0000313" key="2">
    <source>
        <dbReference type="Proteomes" id="UP000243591"/>
    </source>
</evidence>
<protein>
    <submittedName>
        <fullName evidence="1">Ethanolamine ammonia-lyase reactivating factor EutA</fullName>
    </submittedName>
</protein>
<dbReference type="RefSeq" id="WP_069125450.1">
    <property type="nucleotide sequence ID" value="NZ_CP023483.1"/>
</dbReference>